<organism evidence="1 2">
    <name type="scientific">Agathobacter rectalis</name>
    <dbReference type="NCBI Taxonomy" id="39491"/>
    <lineage>
        <taxon>Bacteria</taxon>
        <taxon>Bacillati</taxon>
        <taxon>Bacillota</taxon>
        <taxon>Clostridia</taxon>
        <taxon>Lachnospirales</taxon>
        <taxon>Lachnospiraceae</taxon>
        <taxon>Agathobacter</taxon>
    </lineage>
</organism>
<name>A0A0M6WEY1_9FIRM</name>
<dbReference type="AlphaFoldDB" id="A0A0M6WEY1"/>
<evidence type="ECO:0000313" key="1">
    <source>
        <dbReference type="EMBL" id="CRL34845.1"/>
    </source>
</evidence>
<sequence>MKFRTENEFTHFKFSDVHVSDIMMSFGTFKICLDNVIIKADNSKNRDIRDMRTNGLILKLSDANIISFIREGFKTYDADGNLKSTTADEEIEETDYLDTFNNFLDGYAYLIEKENENYTFVFDGTDERSYTLIVSASKDECEWDRFMNIET</sequence>
<dbReference type="EMBL" id="CVRQ01000012">
    <property type="protein sequence ID" value="CRL34845.1"/>
    <property type="molecule type" value="Genomic_DNA"/>
</dbReference>
<protein>
    <recommendedName>
        <fullName evidence="3">Subtilin biosynthesis sensor protein SpaK</fullName>
    </recommendedName>
</protein>
<accession>A0A0M6WEY1</accession>
<evidence type="ECO:0008006" key="3">
    <source>
        <dbReference type="Google" id="ProtNLM"/>
    </source>
</evidence>
<dbReference type="RefSeq" id="WP_055061324.1">
    <property type="nucleotide sequence ID" value="NZ_CVRQ01000012.1"/>
</dbReference>
<dbReference type="Proteomes" id="UP000049472">
    <property type="component" value="Unassembled WGS sequence"/>
</dbReference>
<reference evidence="2" key="1">
    <citation type="submission" date="2015-05" db="EMBL/GenBank/DDBJ databases">
        <authorList>
            <consortium name="Pathogen Informatics"/>
        </authorList>
    </citation>
    <scope>NUCLEOTIDE SEQUENCE [LARGE SCALE GENOMIC DNA]</scope>
    <source>
        <strain evidence="2">T1-815</strain>
    </source>
</reference>
<proteinExistence type="predicted"/>
<keyword evidence="2" id="KW-1185">Reference proteome</keyword>
<gene>
    <name evidence="1" type="ORF">T1815_09411</name>
</gene>
<evidence type="ECO:0000313" key="2">
    <source>
        <dbReference type="Proteomes" id="UP000049472"/>
    </source>
</evidence>